<feature type="domain" description="Aminoglycoside phosphotransferase" evidence="1">
    <location>
        <begin position="39"/>
        <end position="239"/>
    </location>
</feature>
<dbReference type="Pfam" id="PF01636">
    <property type="entry name" value="APH"/>
    <property type="match status" value="1"/>
</dbReference>
<gene>
    <name evidence="2" type="ORF">C8D87_11440</name>
</gene>
<dbReference type="InterPro" id="IPR002575">
    <property type="entry name" value="Aminoglycoside_PTrfase"/>
</dbReference>
<sequence length="305" mass="34480">MTNVVSATRPIPGDLLADVRAARHGDPDKLAAVLESWELEALTGGRNNDVFTWNGTCIKLYRKTDRNRVEREWHGLNHVADLGIAPRPLWLDEHPDEPALGMTLVPGTPADENAFPLAALRDLARATRAMQDLPLTEPLAAWPRVDSITHYIARLTDVWPGQLAESDNDEYTAQMLALLQRWRASNDADLLAQPAPKVFSRGDANLLNWLHHRTDLYVVDFEFAGFSDPAVDAADHIEHISAHHIPDTAWLALTDQLGIDHRNRARFDAARRTTALRWLAVLWKQRDRRTDEFIRQLDRCRALIG</sequence>
<evidence type="ECO:0000313" key="2">
    <source>
        <dbReference type="EMBL" id="RAS59428.1"/>
    </source>
</evidence>
<accession>A0ABX9DXI8</accession>
<organism evidence="2 3">
    <name type="scientific">Lentzea atacamensis</name>
    <dbReference type="NCBI Taxonomy" id="531938"/>
    <lineage>
        <taxon>Bacteria</taxon>
        <taxon>Bacillati</taxon>
        <taxon>Actinomycetota</taxon>
        <taxon>Actinomycetes</taxon>
        <taxon>Pseudonocardiales</taxon>
        <taxon>Pseudonocardiaceae</taxon>
        <taxon>Lentzea</taxon>
    </lineage>
</organism>
<dbReference type="InterPro" id="IPR011009">
    <property type="entry name" value="Kinase-like_dom_sf"/>
</dbReference>
<comment type="caution">
    <text evidence="2">The sequence shown here is derived from an EMBL/GenBank/DDBJ whole genome shotgun (WGS) entry which is preliminary data.</text>
</comment>
<evidence type="ECO:0000259" key="1">
    <source>
        <dbReference type="Pfam" id="PF01636"/>
    </source>
</evidence>
<protein>
    <submittedName>
        <fullName evidence="2">Phosphotransferase family enzyme</fullName>
    </submittedName>
</protein>
<dbReference type="EMBL" id="QLTT01000014">
    <property type="protein sequence ID" value="RAS59428.1"/>
    <property type="molecule type" value="Genomic_DNA"/>
</dbReference>
<dbReference type="SUPFAM" id="SSF56112">
    <property type="entry name" value="Protein kinase-like (PK-like)"/>
    <property type="match status" value="1"/>
</dbReference>
<dbReference type="Gene3D" id="3.90.1200.10">
    <property type="match status" value="1"/>
</dbReference>
<keyword evidence="3" id="KW-1185">Reference proteome</keyword>
<proteinExistence type="predicted"/>
<dbReference type="Proteomes" id="UP000248714">
    <property type="component" value="Unassembled WGS sequence"/>
</dbReference>
<reference evidence="2 3" key="1">
    <citation type="submission" date="2018-06" db="EMBL/GenBank/DDBJ databases">
        <title>Genomic Encyclopedia of Type Strains, Phase IV (KMG-IV): sequencing the most valuable type-strain genomes for metagenomic binning, comparative biology and taxonomic classification.</title>
        <authorList>
            <person name="Goeker M."/>
        </authorList>
    </citation>
    <scope>NUCLEOTIDE SEQUENCE [LARGE SCALE GENOMIC DNA]</scope>
    <source>
        <strain evidence="2 3">DSM 45479</strain>
    </source>
</reference>
<evidence type="ECO:0000313" key="3">
    <source>
        <dbReference type="Proteomes" id="UP000248714"/>
    </source>
</evidence>
<name>A0ABX9DXI8_9PSEU</name>
<dbReference type="RefSeq" id="WP_233442538.1">
    <property type="nucleotide sequence ID" value="NZ_QLTT01000014.1"/>
</dbReference>